<keyword evidence="2" id="KW-0472">Membrane</keyword>
<feature type="chain" id="PRO_5045044691" description="DUF1793-domain-containing protein" evidence="3">
    <location>
        <begin position="25"/>
        <end position="886"/>
    </location>
</feature>
<comment type="caution">
    <text evidence="6">The sequence shown here is derived from an EMBL/GenBank/DDBJ whole genome shotgun (WGS) entry which is preliminary data.</text>
</comment>
<dbReference type="PANTHER" id="PTHR31987:SF14">
    <property type="entry name" value="PUTATIVE (AFU_ORTHOLOGUE AFUA_6G09910)-RELATED"/>
    <property type="match status" value="1"/>
</dbReference>
<feature type="domain" description="Glutaminase A N-terminal" evidence="5">
    <location>
        <begin position="104"/>
        <end position="334"/>
    </location>
</feature>
<accession>A0ABQ8KMR4</accession>
<organism evidence="6 7">
    <name type="scientific">Rhodofomes roseus</name>
    <dbReference type="NCBI Taxonomy" id="34475"/>
    <lineage>
        <taxon>Eukaryota</taxon>
        <taxon>Fungi</taxon>
        <taxon>Dikarya</taxon>
        <taxon>Basidiomycota</taxon>
        <taxon>Agaricomycotina</taxon>
        <taxon>Agaricomycetes</taxon>
        <taxon>Polyporales</taxon>
        <taxon>Rhodofomes</taxon>
    </lineage>
</organism>
<dbReference type="EMBL" id="JADCUA010000006">
    <property type="protein sequence ID" value="KAH9839365.1"/>
    <property type="molecule type" value="Genomic_DNA"/>
</dbReference>
<protein>
    <recommendedName>
        <fullName evidence="8">DUF1793-domain-containing protein</fullName>
    </recommendedName>
</protein>
<evidence type="ECO:0000259" key="5">
    <source>
        <dbReference type="Pfam" id="PF17168"/>
    </source>
</evidence>
<sequence length="886" mass="95526">MLRGLRSLHGICWFFFAWLQLVFSQSFTPAAIPLAVRSPYFSTWLSTTNGTAVTNEWPHFWSQANSHNNGWAGLVRVDSITYRWLGAAPGMNATTRTSSQVTPTRTIWTVKAGPMTLNITFLTPIEPSDWVRQSMPFSYLSFEAESTDGKSHDVQVYSDVSAEWLSGNLSALVQWNTTTTNQLIYHEVVLEESTQFTEVSDQAVDGTLYYAIAQGTSATYQTGQDAVVRGQFSTKGTLKNSQDTNFRAISNDYPVFGLAVDLGNIQSTQSPVVWSVGFVRDPSIQYTTGSGTVQNRSPYYVTQYSSAVDAMEAFVSDYSDAASRSTQLDDEITKNATSISSEYSDLVSLAARQTFGAIDITVSQGTKSQWNTSDVMIFMKNMGTDRRVNPVEVMYAAFPMFLYVNASYGRSLLTPLLEFQTSNIYTLPYAASDLGTSYPIASGESSSNSQALEDTADMIIMALAHARASGDGSLLVQYYDLLKSWADYLVDNSKTPVNQVSADGQNNANMTNLAIKGIIAIEAMSQISSVLQNTSAASTYSEIASADSSAWESLAMSQNDAQGLLFTYGLTNSWALMYNLYADLLLGTNVVSQSVYDRQNDYYNSLISDGTSRTYGLPLDSAAAVQGSSAWLSFTAATANSSVRDQFISMIWKRATYNQTAGVFPATYDVDSGTVTGGTASPAQGAMFAPLALNIANQTISTSGGLSGAGTSGSPSSSSNIGAIVGGVVGGVGGVALIIAAVFFWRRRRARAAQVAYEKTAIDDSAVVSPEPFPYATTPYAPPAMDQSQTTDTLEQPPPIPVMSTKLREHLRHMAPVAPASSASGSGTRTSGSQYSQEPPTTIGGSTSPSARSEIHGLRAEVENLRRYMQELHAQQLEAPPSYVEE</sequence>
<dbReference type="InterPro" id="IPR032514">
    <property type="entry name" value="GtaA_central"/>
</dbReference>
<dbReference type="SUPFAM" id="SSF48208">
    <property type="entry name" value="Six-hairpin glycosidases"/>
    <property type="match status" value="1"/>
</dbReference>
<evidence type="ECO:0000256" key="3">
    <source>
        <dbReference type="SAM" id="SignalP"/>
    </source>
</evidence>
<keyword evidence="2" id="KW-0812">Transmembrane</keyword>
<evidence type="ECO:0000259" key="4">
    <source>
        <dbReference type="Pfam" id="PF16335"/>
    </source>
</evidence>
<dbReference type="InterPro" id="IPR008928">
    <property type="entry name" value="6-hairpin_glycosidase_sf"/>
</dbReference>
<dbReference type="PANTHER" id="PTHR31987">
    <property type="entry name" value="GLUTAMINASE A-RELATED"/>
    <property type="match status" value="1"/>
</dbReference>
<dbReference type="InterPro" id="IPR052743">
    <property type="entry name" value="Glutaminase_GtaA"/>
</dbReference>
<name>A0ABQ8KMR4_9APHY</name>
<evidence type="ECO:0000256" key="1">
    <source>
        <dbReference type="SAM" id="MobiDB-lite"/>
    </source>
</evidence>
<feature type="domain" description="Glutaminase A central" evidence="4">
    <location>
        <begin position="340"/>
        <end position="690"/>
    </location>
</feature>
<dbReference type="InterPro" id="IPR033433">
    <property type="entry name" value="GtaA_N"/>
</dbReference>
<dbReference type="GeneID" id="71999764"/>
<keyword evidence="3" id="KW-0732">Signal</keyword>
<feature type="region of interest" description="Disordered" evidence="1">
    <location>
        <begin position="773"/>
        <end position="798"/>
    </location>
</feature>
<feature type="signal peptide" evidence="3">
    <location>
        <begin position="1"/>
        <end position="24"/>
    </location>
</feature>
<evidence type="ECO:0000313" key="6">
    <source>
        <dbReference type="EMBL" id="KAH9839365.1"/>
    </source>
</evidence>
<evidence type="ECO:0000256" key="2">
    <source>
        <dbReference type="SAM" id="Phobius"/>
    </source>
</evidence>
<feature type="compositionally biased region" description="Low complexity" evidence="1">
    <location>
        <begin position="820"/>
        <end position="833"/>
    </location>
</feature>
<evidence type="ECO:0000313" key="7">
    <source>
        <dbReference type="Proteomes" id="UP000814176"/>
    </source>
</evidence>
<feature type="region of interest" description="Disordered" evidence="1">
    <location>
        <begin position="817"/>
        <end position="858"/>
    </location>
</feature>
<gene>
    <name evidence="6" type="ORF">C8Q71DRAFT_508519</name>
</gene>
<dbReference type="Proteomes" id="UP000814176">
    <property type="component" value="Unassembled WGS sequence"/>
</dbReference>
<keyword evidence="7" id="KW-1185">Reference proteome</keyword>
<reference evidence="6 7" key="1">
    <citation type="journal article" date="2021" name="Environ. Microbiol.">
        <title>Gene family expansions and transcriptome signatures uncover fungal adaptations to wood decay.</title>
        <authorList>
            <person name="Hage H."/>
            <person name="Miyauchi S."/>
            <person name="Viragh M."/>
            <person name="Drula E."/>
            <person name="Min B."/>
            <person name="Chaduli D."/>
            <person name="Navarro D."/>
            <person name="Favel A."/>
            <person name="Norest M."/>
            <person name="Lesage-Meessen L."/>
            <person name="Balint B."/>
            <person name="Merenyi Z."/>
            <person name="de Eugenio L."/>
            <person name="Morin E."/>
            <person name="Martinez A.T."/>
            <person name="Baldrian P."/>
            <person name="Stursova M."/>
            <person name="Martinez M.J."/>
            <person name="Novotny C."/>
            <person name="Magnuson J.K."/>
            <person name="Spatafora J.W."/>
            <person name="Maurice S."/>
            <person name="Pangilinan J."/>
            <person name="Andreopoulos W."/>
            <person name="LaButti K."/>
            <person name="Hundley H."/>
            <person name="Na H."/>
            <person name="Kuo A."/>
            <person name="Barry K."/>
            <person name="Lipzen A."/>
            <person name="Henrissat B."/>
            <person name="Riley R."/>
            <person name="Ahrendt S."/>
            <person name="Nagy L.G."/>
            <person name="Grigoriev I.V."/>
            <person name="Martin F."/>
            <person name="Rosso M.N."/>
        </authorList>
    </citation>
    <scope>NUCLEOTIDE SEQUENCE [LARGE SCALE GENOMIC DNA]</scope>
    <source>
        <strain evidence="6 7">CIRM-BRFM 1785</strain>
    </source>
</reference>
<evidence type="ECO:0008006" key="8">
    <source>
        <dbReference type="Google" id="ProtNLM"/>
    </source>
</evidence>
<feature type="transmembrane region" description="Helical" evidence="2">
    <location>
        <begin position="721"/>
        <end position="745"/>
    </location>
</feature>
<dbReference type="RefSeq" id="XP_047781120.1">
    <property type="nucleotide sequence ID" value="XM_047919032.1"/>
</dbReference>
<proteinExistence type="predicted"/>
<dbReference type="Pfam" id="PF17168">
    <property type="entry name" value="DUF5127"/>
    <property type="match status" value="1"/>
</dbReference>
<dbReference type="Pfam" id="PF16335">
    <property type="entry name" value="GtaA_6_Hairpin"/>
    <property type="match status" value="1"/>
</dbReference>
<keyword evidence="2" id="KW-1133">Transmembrane helix</keyword>
<feature type="compositionally biased region" description="Polar residues" evidence="1">
    <location>
        <begin position="834"/>
        <end position="851"/>
    </location>
</feature>